<sequence>MKLFNKLHQELITMPSSTCYEKLITYSWDSNEVIFATLEEMGLRKAKHKLSAIFRVAMRNAGRKPPDAANTAEAVAGEYPEMDFNGQGTESWGSFPDILSPLKSFIDPSNTVQQGDSGGTSSLAGLVSSGFGVKPRKRKDDNDFSSKKKTLELSAFLSGKLPPSTKKQHMARGRLQFETFKKNQSQLMKKLSKGCARKLGQETTFEVLFKMGKEAGEREYNARIQVCVENARRSNDAEYVLDQVGKAIEYLKEMRQGGFSIKEGTYGPFFRYLVDMEMVEEFQIFKEFIREASPESVERLVYYEMLLWIQVNDEEKIRELCNTVDDGGRISLSTLQEYHLVALCEKDRKEDLQKLLEIVDITKFSSPEVLKSVFEYLGNSLLEAVAMKLLLELRDSGEVETVSNLIFSYASCIPNSSVDDAILKFNNLHEELDIVPSSSSYEKLVNHLCCSSEVAIALDVVENMCEEGLEISENILHSLLDAIAQILEFDLVQRIHSIMSNKCVKPNSETFRRSISLCIRIKDFEGAYNMLGNLKNFNLAPNSSMYNSIMAGYFREKNVNKAFMVLKEMKEADVKPDSVTFSYLINYCDQEEAIAEYYKEMKEAGVQASKHIYMSLIKAYASCKQFEKAKQVLMDQDVPTKDHNELKSVLIHALASNGNITDALSIYEEMKEAGCHVDPKTMITLIDHADSNEELATLAQLAHELNDSKYWIDGLFKIVLFAVRNNKSCSILDLLKETKNDLSKDDIALEYWLEEVFRSIAETEPSDVKLGLDLLSFMKEELGLCPSRKCLDFLLHACVNAKDKQTALVVWKEYQFAELPYNVLNYLRQVLVAAGDSKSAKEIASKIPKDDRDVKCTIKESSVVFTPKPKKKTSKKKRLSCQAK</sequence>
<dbReference type="PANTHER" id="PTHR47262:SF1">
    <property type="entry name" value="OS02G0132600 PROTEIN"/>
    <property type="match status" value="1"/>
</dbReference>
<dbReference type="InterPro" id="IPR002885">
    <property type="entry name" value="PPR_rpt"/>
</dbReference>
<evidence type="ECO:0000313" key="3">
    <source>
        <dbReference type="EMBL" id="KAG5413625.1"/>
    </source>
</evidence>
<dbReference type="Pfam" id="PF13041">
    <property type="entry name" value="PPR_2"/>
    <property type="match status" value="1"/>
</dbReference>
<feature type="repeat" description="PPR" evidence="2">
    <location>
        <begin position="643"/>
        <end position="677"/>
    </location>
</feature>
<organism evidence="3 4">
    <name type="scientific">Brassica rapa subsp. trilocularis</name>
    <dbReference type="NCBI Taxonomy" id="1813537"/>
    <lineage>
        <taxon>Eukaryota</taxon>
        <taxon>Viridiplantae</taxon>
        <taxon>Streptophyta</taxon>
        <taxon>Embryophyta</taxon>
        <taxon>Tracheophyta</taxon>
        <taxon>Spermatophyta</taxon>
        <taxon>Magnoliopsida</taxon>
        <taxon>eudicotyledons</taxon>
        <taxon>Gunneridae</taxon>
        <taxon>Pentapetalae</taxon>
        <taxon>rosids</taxon>
        <taxon>malvids</taxon>
        <taxon>Brassicales</taxon>
        <taxon>Brassicaceae</taxon>
        <taxon>Brassiceae</taxon>
        <taxon>Brassica</taxon>
    </lineage>
</organism>
<evidence type="ECO:0000313" key="4">
    <source>
        <dbReference type="Proteomes" id="UP000823674"/>
    </source>
</evidence>
<evidence type="ECO:0000256" key="1">
    <source>
        <dbReference type="ARBA" id="ARBA00022737"/>
    </source>
</evidence>
<name>A0ABQ7NRZ2_BRACM</name>
<dbReference type="PROSITE" id="PS51375">
    <property type="entry name" value="PPR"/>
    <property type="match status" value="2"/>
</dbReference>
<evidence type="ECO:0008006" key="5">
    <source>
        <dbReference type="Google" id="ProtNLM"/>
    </source>
</evidence>
<feature type="repeat" description="PPR" evidence="2">
    <location>
        <begin position="542"/>
        <end position="576"/>
    </location>
</feature>
<dbReference type="EMBL" id="JADBGQ010000001">
    <property type="protein sequence ID" value="KAG5413625.1"/>
    <property type="molecule type" value="Genomic_DNA"/>
</dbReference>
<accession>A0ABQ7NRZ2</accession>
<reference evidence="3 4" key="1">
    <citation type="submission" date="2021-03" db="EMBL/GenBank/DDBJ databases">
        <authorList>
            <person name="King G.J."/>
            <person name="Bancroft I."/>
            <person name="Baten A."/>
            <person name="Bloomfield J."/>
            <person name="Borpatragohain P."/>
            <person name="He Z."/>
            <person name="Irish N."/>
            <person name="Irwin J."/>
            <person name="Liu K."/>
            <person name="Mauleon R.P."/>
            <person name="Moore J."/>
            <person name="Morris R."/>
            <person name="Ostergaard L."/>
            <person name="Wang B."/>
            <person name="Wells R."/>
        </authorList>
    </citation>
    <scope>NUCLEOTIDE SEQUENCE [LARGE SCALE GENOMIC DNA]</scope>
    <source>
        <strain evidence="3">R-o-18</strain>
        <tissue evidence="3">Leaf</tissue>
    </source>
</reference>
<keyword evidence="1" id="KW-0677">Repeat</keyword>
<dbReference type="InterPro" id="IPR011990">
    <property type="entry name" value="TPR-like_helical_dom_sf"/>
</dbReference>
<dbReference type="Pfam" id="PF01535">
    <property type="entry name" value="PPR"/>
    <property type="match status" value="2"/>
</dbReference>
<dbReference type="Proteomes" id="UP000823674">
    <property type="component" value="Chromosome A01"/>
</dbReference>
<dbReference type="NCBIfam" id="TIGR00756">
    <property type="entry name" value="PPR"/>
    <property type="match status" value="2"/>
</dbReference>
<protein>
    <recommendedName>
        <fullName evidence="5">Pentacotripeptide-repeat region of PRORP domain-containing protein</fullName>
    </recommendedName>
</protein>
<evidence type="ECO:0000256" key="2">
    <source>
        <dbReference type="PROSITE-ProRule" id="PRU00708"/>
    </source>
</evidence>
<dbReference type="Gene3D" id="1.25.40.10">
    <property type="entry name" value="Tetratricopeptide repeat domain"/>
    <property type="match status" value="3"/>
</dbReference>
<proteinExistence type="predicted"/>
<dbReference type="PANTHER" id="PTHR47262">
    <property type="entry name" value="OS02G0132600 PROTEIN"/>
    <property type="match status" value="1"/>
</dbReference>
<comment type="caution">
    <text evidence="3">The sequence shown here is derived from an EMBL/GenBank/DDBJ whole genome shotgun (WGS) entry which is preliminary data.</text>
</comment>
<keyword evidence="4" id="KW-1185">Reference proteome</keyword>
<gene>
    <name evidence="3" type="primary">A01p014000.1_BraROA</name>
    <name evidence="3" type="ORF">IGI04_001192</name>
</gene>